<dbReference type="InterPro" id="IPR011990">
    <property type="entry name" value="TPR-like_helical_dom_sf"/>
</dbReference>
<organism evidence="3 4">
    <name type="scientific">Priestia iocasae</name>
    <dbReference type="NCBI Taxonomy" id="2291674"/>
    <lineage>
        <taxon>Bacteria</taxon>
        <taxon>Bacillati</taxon>
        <taxon>Bacillota</taxon>
        <taxon>Bacilli</taxon>
        <taxon>Bacillales</taxon>
        <taxon>Bacillaceae</taxon>
        <taxon>Priestia</taxon>
    </lineage>
</organism>
<dbReference type="PANTHER" id="PTHR43681">
    <property type="entry name" value="TRANSMEMBRANE GTPASE FZO"/>
    <property type="match status" value="1"/>
</dbReference>
<evidence type="ECO:0000313" key="3">
    <source>
        <dbReference type="EMBL" id="MBM7704266.1"/>
    </source>
</evidence>
<feature type="coiled-coil region" evidence="1">
    <location>
        <begin position="857"/>
        <end position="884"/>
    </location>
</feature>
<evidence type="ECO:0000256" key="1">
    <source>
        <dbReference type="SAM" id="Coils"/>
    </source>
</evidence>
<dbReference type="SUPFAM" id="SSF52540">
    <property type="entry name" value="P-loop containing nucleoside triphosphate hydrolases"/>
    <property type="match status" value="1"/>
</dbReference>
<evidence type="ECO:0000313" key="4">
    <source>
        <dbReference type="Proteomes" id="UP000809829"/>
    </source>
</evidence>
<sequence length="917" mass="107622">MIEKQPLIRKSYYEEFVGDTDARHPIRVLGDVYAQEREKEMYDLSPIRFAQGEVYFHHRDYEAAIFKWENIEGELYEWARKNIADAYYEMGILSVAEEIYTSIDAECETLTSEVALQLFSLYLEEHQFDFAHKVIKEAVSFNPDYPNVTELARTFYEEQQDWEHALDLAVNESIRTQSREWFVVLNRYVDEGYTQHAAPDYFEQVLLAIYEASQEDFERLVVSLWNKYRNHELYMEWIGTVNAVFLNLNLDQGDSWKEVPYLFEETYCGLIEGKYFIKELHDLVPHLLTNWLRTTKKSESLFASAAVLAWTELYPSSIADPVVSDAGSYIFYSQNNIDGLDYCLDLFESIINWTKRNGLEVDYKSMWWVDKLMDVKTSHILVAGSTGTGKSSFINSILDEDRLGDVVCPVVVSDADALDIRKVSKLEAKSLVDLAELEDTGAMSRQIDRNEPFVELNLPCDFLAKTNCSFIDTPGFNGKGEVSNYLPIGDGLLFVLDANEPFTDKERDILLEMKERYKDMPLHFILNKMDVYRHEVEAVRMLEDTQERVNEYFPSAKVFPYSSIYSLKEQLQELTEFVQSGFNTSTPHSKQECAMKILFFIRKTLTALLEKRVEMENYLVDSIKWNDEMLIRLNGFINSFTDLEKEKVASIVQSYRKVKESLKVELTKDIPDLLRECSSLITEDSDYSQLHVVLNDKMNEKIHEYLQEQVLPVFSNQMTEWIHYSNEELEQGQTYLEEMAETFNDLYEETRMRLHCDFKVLDDWRRDVNRMTTRIQMDQENIMLRFKPTQFILKSAGKLFGAIPQNKSLLHNNYKKYIENETYEDVTASIIHKFFLQFDLFEKSLEIDIDVFFKEPFSKLRELVVETENEIAQNQQQLDEMRSNPEAYYDPLTLFELRARQYELMAKAHEDTHTARM</sequence>
<name>A0ABS2QZV2_9BACI</name>
<keyword evidence="4" id="KW-1185">Reference proteome</keyword>
<proteinExistence type="predicted"/>
<protein>
    <submittedName>
        <fullName evidence="3">GTPase SAR1 family protein</fullName>
    </submittedName>
</protein>
<dbReference type="EMBL" id="JAFBFC010000006">
    <property type="protein sequence ID" value="MBM7704266.1"/>
    <property type="molecule type" value="Genomic_DNA"/>
</dbReference>
<dbReference type="Gene3D" id="1.25.40.10">
    <property type="entry name" value="Tetratricopeptide repeat domain"/>
    <property type="match status" value="1"/>
</dbReference>
<dbReference type="RefSeq" id="WP_205188276.1">
    <property type="nucleotide sequence ID" value="NZ_JAFBFC010000006.1"/>
</dbReference>
<dbReference type="PANTHER" id="PTHR43681:SF1">
    <property type="entry name" value="SARCALUMENIN"/>
    <property type="match status" value="1"/>
</dbReference>
<feature type="domain" description="Dynamin N-terminal" evidence="2">
    <location>
        <begin position="380"/>
        <end position="528"/>
    </location>
</feature>
<dbReference type="Gene3D" id="3.40.50.300">
    <property type="entry name" value="P-loop containing nucleotide triphosphate hydrolases"/>
    <property type="match status" value="1"/>
</dbReference>
<dbReference type="InterPro" id="IPR027417">
    <property type="entry name" value="P-loop_NTPase"/>
</dbReference>
<evidence type="ECO:0000259" key="2">
    <source>
        <dbReference type="Pfam" id="PF00350"/>
    </source>
</evidence>
<dbReference type="SUPFAM" id="SSF48452">
    <property type="entry name" value="TPR-like"/>
    <property type="match status" value="1"/>
</dbReference>
<gene>
    <name evidence="3" type="ORF">JOC83_003121</name>
</gene>
<keyword evidence="1" id="KW-0175">Coiled coil</keyword>
<dbReference type="Proteomes" id="UP000809829">
    <property type="component" value="Unassembled WGS sequence"/>
</dbReference>
<dbReference type="InterPro" id="IPR051943">
    <property type="entry name" value="TRAFAC_Dynamin-like_GTPase"/>
</dbReference>
<dbReference type="InterPro" id="IPR045063">
    <property type="entry name" value="Dynamin_N"/>
</dbReference>
<reference evidence="3 4" key="1">
    <citation type="submission" date="2021-01" db="EMBL/GenBank/DDBJ databases">
        <title>Genomic Encyclopedia of Type Strains, Phase IV (KMG-IV): sequencing the most valuable type-strain genomes for metagenomic binning, comparative biology and taxonomic classification.</title>
        <authorList>
            <person name="Goeker M."/>
        </authorList>
    </citation>
    <scope>NUCLEOTIDE SEQUENCE [LARGE SCALE GENOMIC DNA]</scope>
    <source>
        <strain evidence="3 4">DSM 104297</strain>
    </source>
</reference>
<comment type="caution">
    <text evidence="3">The sequence shown here is derived from an EMBL/GenBank/DDBJ whole genome shotgun (WGS) entry which is preliminary data.</text>
</comment>
<dbReference type="Pfam" id="PF00350">
    <property type="entry name" value="Dynamin_N"/>
    <property type="match status" value="1"/>
</dbReference>
<dbReference type="CDD" id="cd00882">
    <property type="entry name" value="Ras_like_GTPase"/>
    <property type="match status" value="1"/>
</dbReference>
<accession>A0ABS2QZV2</accession>